<feature type="domain" description="Peptidase M28" evidence="2">
    <location>
        <begin position="299"/>
        <end position="512"/>
    </location>
</feature>
<dbReference type="RefSeq" id="WP_271185961.1">
    <property type="nucleotide sequence ID" value="NZ_BSFE01000002.1"/>
</dbReference>
<reference evidence="3" key="1">
    <citation type="journal article" date="2014" name="Int. J. Syst. Evol. Microbiol.">
        <title>Complete genome sequence of Corynebacterium casei LMG S-19264T (=DSM 44701T), isolated from a smear-ripened cheese.</title>
        <authorList>
            <consortium name="US DOE Joint Genome Institute (JGI-PGF)"/>
            <person name="Walter F."/>
            <person name="Albersmeier A."/>
            <person name="Kalinowski J."/>
            <person name="Ruckert C."/>
        </authorList>
    </citation>
    <scope>NUCLEOTIDE SEQUENCE</scope>
    <source>
        <strain evidence="3">VKM B-1513</strain>
    </source>
</reference>
<proteinExistence type="predicted"/>
<dbReference type="PANTHER" id="PTHR12147:SF26">
    <property type="entry name" value="PEPTIDASE M28 DOMAIN-CONTAINING PROTEIN"/>
    <property type="match status" value="1"/>
</dbReference>
<dbReference type="Pfam" id="PF04389">
    <property type="entry name" value="Peptidase_M28"/>
    <property type="match status" value="1"/>
</dbReference>
<reference evidence="3" key="2">
    <citation type="submission" date="2023-01" db="EMBL/GenBank/DDBJ databases">
        <authorList>
            <person name="Sun Q."/>
            <person name="Evtushenko L."/>
        </authorList>
    </citation>
    <scope>NUCLEOTIDE SEQUENCE</scope>
    <source>
        <strain evidence="3">VKM B-1513</strain>
    </source>
</reference>
<dbReference type="PANTHER" id="PTHR12147">
    <property type="entry name" value="METALLOPEPTIDASE M28 FAMILY MEMBER"/>
    <property type="match status" value="1"/>
</dbReference>
<dbReference type="GO" id="GO:0006508">
    <property type="term" value="P:proteolysis"/>
    <property type="evidence" value="ECO:0007669"/>
    <property type="project" value="InterPro"/>
</dbReference>
<evidence type="ECO:0000259" key="1">
    <source>
        <dbReference type="Pfam" id="PF02225"/>
    </source>
</evidence>
<dbReference type="GO" id="GO:0008235">
    <property type="term" value="F:metalloexopeptidase activity"/>
    <property type="evidence" value="ECO:0007669"/>
    <property type="project" value="InterPro"/>
</dbReference>
<keyword evidence="3" id="KW-0645">Protease</keyword>
<dbReference type="EMBL" id="BSFE01000002">
    <property type="protein sequence ID" value="GLK51581.1"/>
    <property type="molecule type" value="Genomic_DNA"/>
</dbReference>
<protein>
    <submittedName>
        <fullName evidence="3">Aminopeptidase</fullName>
    </submittedName>
</protein>
<dbReference type="SUPFAM" id="SSF52025">
    <property type="entry name" value="PA domain"/>
    <property type="match status" value="1"/>
</dbReference>
<dbReference type="Pfam" id="PF02225">
    <property type="entry name" value="PA"/>
    <property type="match status" value="1"/>
</dbReference>
<evidence type="ECO:0000313" key="4">
    <source>
        <dbReference type="Proteomes" id="UP001143486"/>
    </source>
</evidence>
<name>A0A9W6MN64_9PROT</name>
<dbReference type="InterPro" id="IPR045175">
    <property type="entry name" value="M28_fam"/>
</dbReference>
<accession>A0A9W6MN64</accession>
<dbReference type="AlphaFoldDB" id="A0A9W6MN64"/>
<sequence length="559" mass="59760">MKYLVPAIAGLALVACNTETGSTDTQTAAAFTPDVSAGNIEAHIRFLASDYMGGRDTGSDGYEIAANYVASQMRLLGLEPAGDNGTYFADVPMQDVHADNDYNRFSLDGTEYAQGDGVVIWSNPSVLEAEVTGELVFVGHGVSAANRGHDDYADADVDGKIVVVLGGVPGGVFEGLSEERAHHNSSTTKRDVAAAHGAIGMITLTDWDNERTASYAEGYASLPAVRLTPATGPSGYDDIQVSASVGADLAAALFEGAEMSLEEATAAMEAEEPSFPRFDLPHTVTMRQRTISEPFSDPNVVGMIRGADPELADEIVVLTAHLDHIGNDGELGRASGSCRSSDEEDVICNGAVDNASGVSIMLETARTFLEEGTPRRTIVFVALAAEEKGLLGSEHFARNPTVPAEQIVANVNLDMPVIVYEFSDVIAFGANHSNLGPIATRAAAQLDVAISPDPLPEQSLFVRSDHYNFVREGVPSLFLMTGFSSPDPRWDEGEGFMGFLNTHYHRPTDQLDGELEVLFEQGAKFANINYMIAREIADADERPAWNEDSFFGNLYAGED</sequence>
<evidence type="ECO:0000313" key="3">
    <source>
        <dbReference type="EMBL" id="GLK51581.1"/>
    </source>
</evidence>
<dbReference type="CDD" id="cd04820">
    <property type="entry name" value="PA_M28_1_1"/>
    <property type="match status" value="1"/>
</dbReference>
<dbReference type="InterPro" id="IPR046450">
    <property type="entry name" value="PA_dom_sf"/>
</dbReference>
<keyword evidence="3" id="KW-0378">Hydrolase</keyword>
<dbReference type="InterPro" id="IPR007484">
    <property type="entry name" value="Peptidase_M28"/>
</dbReference>
<dbReference type="SUPFAM" id="SSF53187">
    <property type="entry name" value="Zn-dependent exopeptidases"/>
    <property type="match status" value="1"/>
</dbReference>
<feature type="domain" description="PA" evidence="1">
    <location>
        <begin position="131"/>
        <end position="232"/>
    </location>
</feature>
<keyword evidence="3" id="KW-0031">Aminopeptidase</keyword>
<dbReference type="Gene3D" id="3.40.630.10">
    <property type="entry name" value="Zn peptidases"/>
    <property type="match status" value="2"/>
</dbReference>
<dbReference type="PROSITE" id="PS51257">
    <property type="entry name" value="PROKAR_LIPOPROTEIN"/>
    <property type="match status" value="1"/>
</dbReference>
<keyword evidence="4" id="KW-1185">Reference proteome</keyword>
<evidence type="ECO:0000259" key="2">
    <source>
        <dbReference type="Pfam" id="PF04389"/>
    </source>
</evidence>
<dbReference type="Gene3D" id="3.50.30.30">
    <property type="match status" value="1"/>
</dbReference>
<comment type="caution">
    <text evidence="3">The sequence shown here is derived from an EMBL/GenBank/DDBJ whole genome shotgun (WGS) entry which is preliminary data.</text>
</comment>
<dbReference type="GO" id="GO:0004177">
    <property type="term" value="F:aminopeptidase activity"/>
    <property type="evidence" value="ECO:0007669"/>
    <property type="project" value="UniProtKB-KW"/>
</dbReference>
<gene>
    <name evidence="3" type="ORF">GCM10017621_10890</name>
</gene>
<organism evidence="3 4">
    <name type="scientific">Maricaulis virginensis</name>
    <dbReference type="NCBI Taxonomy" id="144022"/>
    <lineage>
        <taxon>Bacteria</taxon>
        <taxon>Pseudomonadati</taxon>
        <taxon>Pseudomonadota</taxon>
        <taxon>Alphaproteobacteria</taxon>
        <taxon>Maricaulales</taxon>
        <taxon>Maricaulaceae</taxon>
        <taxon>Maricaulis</taxon>
    </lineage>
</organism>
<dbReference type="Proteomes" id="UP001143486">
    <property type="component" value="Unassembled WGS sequence"/>
</dbReference>
<dbReference type="InterPro" id="IPR003137">
    <property type="entry name" value="PA_domain"/>
</dbReference>